<dbReference type="InterPro" id="IPR052785">
    <property type="entry name" value="Enterotoxin_cmpnt"/>
</dbReference>
<dbReference type="Proteomes" id="UP000245634">
    <property type="component" value="Unassembled WGS sequence"/>
</dbReference>
<feature type="coiled-coil region" evidence="1">
    <location>
        <begin position="161"/>
        <end position="195"/>
    </location>
</feature>
<proteinExistence type="predicted"/>
<dbReference type="InterPro" id="IPR008414">
    <property type="entry name" value="HBL"/>
</dbReference>
<dbReference type="GO" id="GO:0016020">
    <property type="term" value="C:membrane"/>
    <property type="evidence" value="ECO:0007669"/>
    <property type="project" value="InterPro"/>
</dbReference>
<keyword evidence="2" id="KW-1133">Transmembrane helix</keyword>
<feature type="transmembrane region" description="Helical" evidence="2">
    <location>
        <begin position="224"/>
        <end position="245"/>
    </location>
</feature>
<evidence type="ECO:0000256" key="2">
    <source>
        <dbReference type="SAM" id="Phobius"/>
    </source>
</evidence>
<keyword evidence="2" id="KW-0812">Transmembrane</keyword>
<dbReference type="Gene3D" id="1.20.1170.10">
    <property type="match status" value="1"/>
</dbReference>
<keyword evidence="2" id="KW-0472">Membrane</keyword>
<feature type="transmembrane region" description="Helical" evidence="2">
    <location>
        <begin position="201"/>
        <end position="218"/>
    </location>
</feature>
<protein>
    <submittedName>
        <fullName evidence="3">Hemolytic enterotoxin HBL</fullName>
    </submittedName>
</protein>
<reference evidence="3 4" key="1">
    <citation type="submission" date="2018-05" db="EMBL/GenBank/DDBJ databases">
        <title>Genomic Encyclopedia of Type Strains, Phase IV (KMG-IV): sequencing the most valuable type-strain genomes for metagenomic binning, comparative biology and taxonomic classification.</title>
        <authorList>
            <person name="Goeker M."/>
        </authorList>
    </citation>
    <scope>NUCLEOTIDE SEQUENCE [LARGE SCALE GENOMIC DNA]</scope>
    <source>
        <strain evidence="3 4">DSM 18773</strain>
    </source>
</reference>
<dbReference type="Pfam" id="PF05791">
    <property type="entry name" value="Bacillus_HBL"/>
    <property type="match status" value="1"/>
</dbReference>
<sequence length="366" mass="39682">MIAHQVRKLAPSTEVSQQVLVDYINACTLVSAYVYGFTNASVTALQDPPVWFSSFVQKFGIAKGHALQWNSSIVPQLLVVPQNVSDMNKLVQSKLTHISELLKQLQANPQDTAAKQEILNQLDNIHDRIVSESALCTQLTQSIETFNVNTRNDYGILKQGLDACLHQIDVDEAEMSRLKREIETLTADIQACSTKLTASEVGAGISIFICLVGIVVTVETAGAGATLIGVGVTGLTGSIGAIIALKQQIQADQSQISKDTANLNTISCDVIALSANTEMLQQVCTANQQAQQALNNITSLWNGFAVGLKELRREIEVLEADLATQDINGAISELALVQNDWNQLDTFAGQLADIDYKYNPNINNIK</sequence>
<keyword evidence="4" id="KW-1185">Reference proteome</keyword>
<name>A0A316D7J0_9BACL</name>
<organism evidence="3 4">
    <name type="scientific">Tumebacillus permanentifrigoris</name>
    <dbReference type="NCBI Taxonomy" id="378543"/>
    <lineage>
        <taxon>Bacteria</taxon>
        <taxon>Bacillati</taxon>
        <taxon>Bacillota</taxon>
        <taxon>Bacilli</taxon>
        <taxon>Bacillales</taxon>
        <taxon>Alicyclobacillaceae</taxon>
        <taxon>Tumebacillus</taxon>
    </lineage>
</organism>
<evidence type="ECO:0000256" key="1">
    <source>
        <dbReference type="SAM" id="Coils"/>
    </source>
</evidence>
<dbReference type="PANTHER" id="PTHR38443">
    <property type="match status" value="1"/>
</dbReference>
<accession>A0A316D7J0</accession>
<evidence type="ECO:0000313" key="4">
    <source>
        <dbReference type="Proteomes" id="UP000245634"/>
    </source>
</evidence>
<dbReference type="EMBL" id="QGGL01000011">
    <property type="protein sequence ID" value="PWK11269.1"/>
    <property type="molecule type" value="Genomic_DNA"/>
</dbReference>
<comment type="caution">
    <text evidence="3">The sequence shown here is derived from an EMBL/GenBank/DDBJ whole genome shotgun (WGS) entry which is preliminary data.</text>
</comment>
<evidence type="ECO:0000313" key="3">
    <source>
        <dbReference type="EMBL" id="PWK11269.1"/>
    </source>
</evidence>
<gene>
    <name evidence="3" type="ORF">C7459_11162</name>
</gene>
<keyword evidence="1" id="KW-0175">Coiled coil</keyword>
<dbReference type="RefSeq" id="WP_170119457.1">
    <property type="nucleotide sequence ID" value="NZ_QGGL01000011.1"/>
</dbReference>
<dbReference type="SUPFAM" id="SSF58100">
    <property type="entry name" value="Bacterial hemolysins"/>
    <property type="match status" value="1"/>
</dbReference>
<dbReference type="PANTHER" id="PTHR38443:SF2">
    <property type="entry name" value="NON-HEMOLYTIC ENTEROTOXIN LYTIC COMPONENT L1"/>
    <property type="match status" value="1"/>
</dbReference>
<dbReference type="AlphaFoldDB" id="A0A316D7J0"/>